<gene>
    <name evidence="4" type="ORF">OXX778_LOCUS13487</name>
</gene>
<keyword evidence="3" id="KW-1133">Transmembrane helix</keyword>
<dbReference type="Proteomes" id="UP000663879">
    <property type="component" value="Unassembled WGS sequence"/>
</dbReference>
<dbReference type="InterPro" id="IPR002347">
    <property type="entry name" value="SDR_fam"/>
</dbReference>
<dbReference type="Gene3D" id="3.40.50.720">
    <property type="entry name" value="NAD(P)-binding Rossmann-like Domain"/>
    <property type="match status" value="1"/>
</dbReference>
<reference evidence="4" key="1">
    <citation type="submission" date="2021-02" db="EMBL/GenBank/DDBJ databases">
        <authorList>
            <person name="Nowell W R."/>
        </authorList>
    </citation>
    <scope>NUCLEOTIDE SEQUENCE</scope>
    <source>
        <strain evidence="4">Ploen Becks lab</strain>
    </source>
</reference>
<dbReference type="PRINTS" id="PR00080">
    <property type="entry name" value="SDRFAMILY"/>
</dbReference>
<keyword evidence="5" id="KW-1185">Reference proteome</keyword>
<sequence>MNEKVNKALKYLKVSLLSLIPIVNFFYLTNKFYFSGGKCHSKARLDGKTVIITGSNTGIGKEAALDLASRGARVIITGRDIQKAYRAAEQIRNETGNQNIVVEHLDLASFDSIRKFCSKINSREERIDILINSAGITLCPQWKTKEGFEMQFGVNYLGPFLLTNLLLDKIKKSAPSRIINVASIGYILGKINWEDLNMEDSYSPLGAYCQSKLGVVLFTRELARRLKGTNVSVFCLHPGACPTEVGRYMAHTYGWKTYLFIGLGYPIGLWVCKNAKEGAQTIIHCAVEQDIIDLSGSYFKDCKPAKLLPHGLNDEDAKRLWDLSESLTHLK</sequence>
<keyword evidence="3" id="KW-0472">Membrane</keyword>
<comment type="similarity">
    <text evidence="2">Belongs to the short-chain dehydrogenases/reductases (SDR) family.</text>
</comment>
<accession>A0A814CMD4</accession>
<dbReference type="PRINTS" id="PR00081">
    <property type="entry name" value="GDHRDH"/>
</dbReference>
<evidence type="ECO:0000313" key="4">
    <source>
        <dbReference type="EMBL" id="CAF0942169.1"/>
    </source>
</evidence>
<dbReference type="Pfam" id="PF00106">
    <property type="entry name" value="adh_short"/>
    <property type="match status" value="1"/>
</dbReference>
<evidence type="ECO:0000256" key="2">
    <source>
        <dbReference type="RuleBase" id="RU000363"/>
    </source>
</evidence>
<dbReference type="InterPro" id="IPR020904">
    <property type="entry name" value="Sc_DH/Rdtase_CS"/>
</dbReference>
<organism evidence="4 5">
    <name type="scientific">Brachionus calyciflorus</name>
    <dbReference type="NCBI Taxonomy" id="104777"/>
    <lineage>
        <taxon>Eukaryota</taxon>
        <taxon>Metazoa</taxon>
        <taxon>Spiralia</taxon>
        <taxon>Gnathifera</taxon>
        <taxon>Rotifera</taxon>
        <taxon>Eurotatoria</taxon>
        <taxon>Monogononta</taxon>
        <taxon>Pseudotrocha</taxon>
        <taxon>Ploima</taxon>
        <taxon>Brachionidae</taxon>
        <taxon>Brachionus</taxon>
    </lineage>
</organism>
<proteinExistence type="inferred from homology"/>
<protein>
    <submittedName>
        <fullName evidence="4">Uncharacterized protein</fullName>
    </submittedName>
</protein>
<dbReference type="SUPFAM" id="SSF51735">
    <property type="entry name" value="NAD(P)-binding Rossmann-fold domains"/>
    <property type="match status" value="1"/>
</dbReference>
<dbReference type="PANTHER" id="PTHR43157:SF31">
    <property type="entry name" value="PHOSPHATIDYLINOSITOL-GLYCAN BIOSYNTHESIS CLASS F PROTEIN"/>
    <property type="match status" value="1"/>
</dbReference>
<dbReference type="InterPro" id="IPR036291">
    <property type="entry name" value="NAD(P)-bd_dom_sf"/>
</dbReference>
<dbReference type="GO" id="GO:0016491">
    <property type="term" value="F:oxidoreductase activity"/>
    <property type="evidence" value="ECO:0007669"/>
    <property type="project" value="UniProtKB-KW"/>
</dbReference>
<evidence type="ECO:0000256" key="1">
    <source>
        <dbReference type="ARBA" id="ARBA00023002"/>
    </source>
</evidence>
<evidence type="ECO:0000313" key="5">
    <source>
        <dbReference type="Proteomes" id="UP000663879"/>
    </source>
</evidence>
<keyword evidence="3" id="KW-0812">Transmembrane</keyword>
<dbReference type="AlphaFoldDB" id="A0A814CMD4"/>
<dbReference type="PANTHER" id="PTHR43157">
    <property type="entry name" value="PHOSPHATIDYLINOSITOL-GLYCAN BIOSYNTHESIS CLASS F PROTEIN-RELATED"/>
    <property type="match status" value="1"/>
</dbReference>
<dbReference type="PROSITE" id="PS00061">
    <property type="entry name" value="ADH_SHORT"/>
    <property type="match status" value="1"/>
</dbReference>
<dbReference type="OrthoDB" id="191139at2759"/>
<evidence type="ECO:0000256" key="3">
    <source>
        <dbReference type="SAM" id="Phobius"/>
    </source>
</evidence>
<comment type="caution">
    <text evidence="4">The sequence shown here is derived from an EMBL/GenBank/DDBJ whole genome shotgun (WGS) entry which is preliminary data.</text>
</comment>
<name>A0A814CMD4_9BILA</name>
<keyword evidence="1" id="KW-0560">Oxidoreductase</keyword>
<feature type="transmembrane region" description="Helical" evidence="3">
    <location>
        <begin position="12"/>
        <end position="29"/>
    </location>
</feature>
<dbReference type="EMBL" id="CAJNOC010002601">
    <property type="protein sequence ID" value="CAF0942169.1"/>
    <property type="molecule type" value="Genomic_DNA"/>
</dbReference>